<dbReference type="Proteomes" id="UP000585474">
    <property type="component" value="Unassembled WGS sequence"/>
</dbReference>
<name>A0A7J0F8N7_9ERIC</name>
<evidence type="ECO:0000256" key="1">
    <source>
        <dbReference type="SAM" id="MobiDB-lite"/>
    </source>
</evidence>
<keyword evidence="3" id="KW-1185">Reference proteome</keyword>
<sequence>MREARTSLTLRRASDRPGFGPANLQQENSACGSRRLGEPRRGLVEHGGAAHVQIEVRQALIKKDISSDSAAYNDPSIISQNLPMIMHKTQKLKIPGNL</sequence>
<protein>
    <submittedName>
        <fullName evidence="2">Uncharacterized protein</fullName>
    </submittedName>
</protein>
<proteinExistence type="predicted"/>
<gene>
    <name evidence="2" type="ORF">Acr_10g0003960</name>
</gene>
<evidence type="ECO:0000313" key="3">
    <source>
        <dbReference type="Proteomes" id="UP000585474"/>
    </source>
</evidence>
<feature type="region of interest" description="Disordered" evidence="1">
    <location>
        <begin position="1"/>
        <end position="34"/>
    </location>
</feature>
<organism evidence="2 3">
    <name type="scientific">Actinidia rufa</name>
    <dbReference type="NCBI Taxonomy" id="165716"/>
    <lineage>
        <taxon>Eukaryota</taxon>
        <taxon>Viridiplantae</taxon>
        <taxon>Streptophyta</taxon>
        <taxon>Embryophyta</taxon>
        <taxon>Tracheophyta</taxon>
        <taxon>Spermatophyta</taxon>
        <taxon>Magnoliopsida</taxon>
        <taxon>eudicotyledons</taxon>
        <taxon>Gunneridae</taxon>
        <taxon>Pentapetalae</taxon>
        <taxon>asterids</taxon>
        <taxon>Ericales</taxon>
        <taxon>Actinidiaceae</taxon>
        <taxon>Actinidia</taxon>
    </lineage>
</organism>
<dbReference type="AlphaFoldDB" id="A0A7J0F8N7"/>
<reference evidence="2 3" key="1">
    <citation type="submission" date="2019-07" db="EMBL/GenBank/DDBJ databases">
        <title>De Novo Assembly of kiwifruit Actinidia rufa.</title>
        <authorList>
            <person name="Sugita-Konishi S."/>
            <person name="Sato K."/>
            <person name="Mori E."/>
            <person name="Abe Y."/>
            <person name="Kisaki G."/>
            <person name="Hamano K."/>
            <person name="Suezawa K."/>
            <person name="Otani M."/>
            <person name="Fukuda T."/>
            <person name="Manabe T."/>
            <person name="Gomi K."/>
            <person name="Tabuchi M."/>
            <person name="Akimitsu K."/>
            <person name="Kataoka I."/>
        </authorList>
    </citation>
    <scope>NUCLEOTIDE SEQUENCE [LARGE SCALE GENOMIC DNA]</scope>
    <source>
        <strain evidence="3">cv. Fuchu</strain>
    </source>
</reference>
<comment type="caution">
    <text evidence="2">The sequence shown here is derived from an EMBL/GenBank/DDBJ whole genome shotgun (WGS) entry which is preliminary data.</text>
</comment>
<accession>A0A7J0F8N7</accession>
<dbReference type="EMBL" id="BJWL01000010">
    <property type="protein sequence ID" value="GFY95011.1"/>
    <property type="molecule type" value="Genomic_DNA"/>
</dbReference>
<dbReference type="OrthoDB" id="1741849at2759"/>
<evidence type="ECO:0000313" key="2">
    <source>
        <dbReference type="EMBL" id="GFY95011.1"/>
    </source>
</evidence>